<sequence length="63" mass="6812">MRPLPITNLPELATKATRGLFKIACRPNNFSLVSEVPPPTIARIGSPASERFLTNVATSECTD</sequence>
<name>Q4Z9F1_BPTWO</name>
<keyword evidence="2" id="KW-1185">Reference proteome</keyword>
<evidence type="ECO:0000313" key="2">
    <source>
        <dbReference type="Proteomes" id="UP000001466"/>
    </source>
</evidence>
<proteinExistence type="predicted"/>
<dbReference type="KEGG" id="vg:5130402"/>
<reference evidence="1 2" key="1">
    <citation type="journal article" date="2005" name="Proc. Natl. Acad. Sci. U.S.A.">
        <title>The complete genomes and proteomes of 27 Staphylococcus aureus bacteriophages.</title>
        <authorList>
            <person name="Kwan T."/>
            <person name="Liu J."/>
            <person name="Dubow M."/>
            <person name="Gros P."/>
            <person name="Pelletier J."/>
        </authorList>
    </citation>
    <scope>NUCLEOTIDE SEQUENCE [LARGE SCALE GENOMIC DNA]</scope>
</reference>
<dbReference type="EMBL" id="AY954970">
    <property type="protein sequence ID" value="AAX92460.1"/>
    <property type="molecule type" value="Genomic_DNA"/>
</dbReference>
<accession>Q4Z9F1</accession>
<dbReference type="RefSeq" id="YP_238554.1">
    <property type="nucleotide sequence ID" value="NC_007021.1"/>
</dbReference>
<protein>
    <submittedName>
        <fullName evidence="1">ORF203</fullName>
    </submittedName>
</protein>
<organism evidence="1 2">
    <name type="scientific">Staphylococcus phage Twort (strain DSM 17442 / HER 48)</name>
    <name type="common">Bacteriophage Twort</name>
    <dbReference type="NCBI Taxonomy" id="2908167"/>
    <lineage>
        <taxon>Viruses</taxon>
        <taxon>Duplodnaviria</taxon>
        <taxon>Heunggongvirae</taxon>
        <taxon>Uroviricota</taxon>
        <taxon>Caudoviricetes</taxon>
        <taxon>Herelleviridae</taxon>
        <taxon>Twortvirinae</taxon>
        <taxon>Twortvirus</taxon>
        <taxon>Twortvirus twort</taxon>
    </lineage>
</organism>
<dbReference type="GeneID" id="5130402"/>
<organismHost>
    <name type="scientific">Twortvirus twort</name>
    <dbReference type="NCBI Taxonomy" id="55510"/>
</organismHost>
<dbReference type="Proteomes" id="UP000001466">
    <property type="component" value="Segment"/>
</dbReference>
<evidence type="ECO:0000313" key="1">
    <source>
        <dbReference type="EMBL" id="AAX92460.1"/>
    </source>
</evidence>